<dbReference type="InterPro" id="IPR012674">
    <property type="entry name" value="Calycin"/>
</dbReference>
<gene>
    <name evidence="3" type="ORF">PV328_006201</name>
</gene>
<dbReference type="InterPro" id="IPR000566">
    <property type="entry name" value="Lipocln_cytosolic_FA-bd_dom"/>
</dbReference>
<proteinExistence type="predicted"/>
<sequence length="194" mass="22157">MSLKNILVLTMLICFSTNYYTIKGEIILGVEIPKLNITEILGKWYLVGSTKADDEFACINIIIQQQSENNFSMEAKVSSMSFLKVKYSSNISESINHIKMNATKRNDSNIINIEQYPGGKSVLLIFDVNYNSYMVFYTSDTMTHLNNGTHGVIYIFSREKMLSNDIFDRVKNSNFYTQGVDPNLELRRVQANVC</sequence>
<dbReference type="AlphaFoldDB" id="A0AA39FPC4"/>
<dbReference type="Pfam" id="PF00061">
    <property type="entry name" value="Lipocalin"/>
    <property type="match status" value="1"/>
</dbReference>
<dbReference type="EMBL" id="JAQQBS010000002">
    <property type="protein sequence ID" value="KAK0172939.1"/>
    <property type="molecule type" value="Genomic_DNA"/>
</dbReference>
<comment type="caution">
    <text evidence="3">The sequence shown here is derived from an EMBL/GenBank/DDBJ whole genome shotgun (WGS) entry which is preliminary data.</text>
</comment>
<dbReference type="Proteomes" id="UP001168990">
    <property type="component" value="Unassembled WGS sequence"/>
</dbReference>
<name>A0AA39FPC4_9HYME</name>
<dbReference type="SUPFAM" id="SSF50814">
    <property type="entry name" value="Lipocalins"/>
    <property type="match status" value="1"/>
</dbReference>
<evidence type="ECO:0000313" key="4">
    <source>
        <dbReference type="Proteomes" id="UP001168990"/>
    </source>
</evidence>
<feature type="chain" id="PRO_5041238271" description="Lipocalin/cytosolic fatty-acid binding domain-containing protein" evidence="1">
    <location>
        <begin position="25"/>
        <end position="194"/>
    </location>
</feature>
<reference evidence="3" key="2">
    <citation type="submission" date="2023-03" db="EMBL/GenBank/DDBJ databases">
        <authorList>
            <person name="Inwood S.N."/>
            <person name="Skelly J.G."/>
            <person name="Guhlin J."/>
            <person name="Harrop T.W.R."/>
            <person name="Goldson S.G."/>
            <person name="Dearden P.K."/>
        </authorList>
    </citation>
    <scope>NUCLEOTIDE SEQUENCE</scope>
    <source>
        <strain evidence="3">Irish</strain>
        <tissue evidence="3">Whole body</tissue>
    </source>
</reference>
<evidence type="ECO:0000256" key="1">
    <source>
        <dbReference type="SAM" id="SignalP"/>
    </source>
</evidence>
<protein>
    <recommendedName>
        <fullName evidence="2">Lipocalin/cytosolic fatty-acid binding domain-containing protein</fullName>
    </recommendedName>
</protein>
<accession>A0AA39FPC4</accession>
<evidence type="ECO:0000259" key="2">
    <source>
        <dbReference type="Pfam" id="PF00061"/>
    </source>
</evidence>
<keyword evidence="4" id="KW-1185">Reference proteome</keyword>
<keyword evidence="1" id="KW-0732">Signal</keyword>
<organism evidence="3 4">
    <name type="scientific">Microctonus aethiopoides</name>
    <dbReference type="NCBI Taxonomy" id="144406"/>
    <lineage>
        <taxon>Eukaryota</taxon>
        <taxon>Metazoa</taxon>
        <taxon>Ecdysozoa</taxon>
        <taxon>Arthropoda</taxon>
        <taxon>Hexapoda</taxon>
        <taxon>Insecta</taxon>
        <taxon>Pterygota</taxon>
        <taxon>Neoptera</taxon>
        <taxon>Endopterygota</taxon>
        <taxon>Hymenoptera</taxon>
        <taxon>Apocrita</taxon>
        <taxon>Ichneumonoidea</taxon>
        <taxon>Braconidae</taxon>
        <taxon>Euphorinae</taxon>
        <taxon>Microctonus</taxon>
    </lineage>
</organism>
<feature type="signal peptide" evidence="1">
    <location>
        <begin position="1"/>
        <end position="24"/>
    </location>
</feature>
<feature type="domain" description="Lipocalin/cytosolic fatty-acid binding" evidence="2">
    <location>
        <begin position="42"/>
        <end position="171"/>
    </location>
</feature>
<dbReference type="Gene3D" id="2.40.128.20">
    <property type="match status" value="1"/>
</dbReference>
<reference evidence="3" key="1">
    <citation type="journal article" date="2023" name="bioRxiv">
        <title>Scaffold-level genome assemblies of two parasitoid biocontrol wasps reveal the parthenogenesis mechanism and an associated novel virus.</title>
        <authorList>
            <person name="Inwood S."/>
            <person name="Skelly J."/>
            <person name="Guhlin J."/>
            <person name="Harrop T."/>
            <person name="Goldson S."/>
            <person name="Dearden P."/>
        </authorList>
    </citation>
    <scope>NUCLEOTIDE SEQUENCE</scope>
    <source>
        <strain evidence="3">Irish</strain>
        <tissue evidence="3">Whole body</tissue>
    </source>
</reference>
<evidence type="ECO:0000313" key="3">
    <source>
        <dbReference type="EMBL" id="KAK0172939.1"/>
    </source>
</evidence>